<name>A0A8T0G7E5_CERPU</name>
<comment type="caution">
    <text evidence="1">The sequence shown here is derived from an EMBL/GenBank/DDBJ whole genome shotgun (WGS) entry which is preliminary data.</text>
</comment>
<proteinExistence type="predicted"/>
<gene>
    <name evidence="1" type="ORF">KC19_12G151500</name>
</gene>
<accession>A0A8T0G7E5</accession>
<sequence>MSYIIVQTTSIARSPTLHSYTKKYTTKKLYNPHVFIPYSKPSNIPPLFFKNANPKKLTAISTHLKAEFHSSISIPPHQIHKKIPNLITPSITIYMSLHINVLPRKVTAHYTSMSNHTKNHH</sequence>
<organism evidence="1 2">
    <name type="scientific">Ceratodon purpureus</name>
    <name type="common">Fire moss</name>
    <name type="synonym">Dicranum purpureum</name>
    <dbReference type="NCBI Taxonomy" id="3225"/>
    <lineage>
        <taxon>Eukaryota</taxon>
        <taxon>Viridiplantae</taxon>
        <taxon>Streptophyta</taxon>
        <taxon>Embryophyta</taxon>
        <taxon>Bryophyta</taxon>
        <taxon>Bryophytina</taxon>
        <taxon>Bryopsida</taxon>
        <taxon>Dicranidae</taxon>
        <taxon>Pseudoditrichales</taxon>
        <taxon>Ditrichaceae</taxon>
        <taxon>Ceratodon</taxon>
    </lineage>
</organism>
<keyword evidence="2" id="KW-1185">Reference proteome</keyword>
<dbReference type="Proteomes" id="UP000822688">
    <property type="component" value="Chromosome 12"/>
</dbReference>
<protein>
    <submittedName>
        <fullName evidence="1">Uncharacterized protein</fullName>
    </submittedName>
</protein>
<evidence type="ECO:0000313" key="2">
    <source>
        <dbReference type="Proteomes" id="UP000822688"/>
    </source>
</evidence>
<feature type="non-terminal residue" evidence="1">
    <location>
        <position position="121"/>
    </location>
</feature>
<dbReference type="AlphaFoldDB" id="A0A8T0G7E5"/>
<dbReference type="EMBL" id="CM026433">
    <property type="protein sequence ID" value="KAG0555193.1"/>
    <property type="molecule type" value="Genomic_DNA"/>
</dbReference>
<evidence type="ECO:0000313" key="1">
    <source>
        <dbReference type="EMBL" id="KAG0555193.1"/>
    </source>
</evidence>
<reference evidence="1" key="1">
    <citation type="submission" date="2020-06" db="EMBL/GenBank/DDBJ databases">
        <title>WGS assembly of Ceratodon purpureus strain R40.</title>
        <authorList>
            <person name="Carey S.B."/>
            <person name="Jenkins J."/>
            <person name="Shu S."/>
            <person name="Lovell J.T."/>
            <person name="Sreedasyam A."/>
            <person name="Maumus F."/>
            <person name="Tiley G.P."/>
            <person name="Fernandez-Pozo N."/>
            <person name="Barry K."/>
            <person name="Chen C."/>
            <person name="Wang M."/>
            <person name="Lipzen A."/>
            <person name="Daum C."/>
            <person name="Saski C.A."/>
            <person name="Payton A.C."/>
            <person name="Mcbreen J.C."/>
            <person name="Conrad R.E."/>
            <person name="Kollar L.M."/>
            <person name="Olsson S."/>
            <person name="Huttunen S."/>
            <person name="Landis J.B."/>
            <person name="Wickett N.J."/>
            <person name="Johnson M.G."/>
            <person name="Rensing S.A."/>
            <person name="Grimwood J."/>
            <person name="Schmutz J."/>
            <person name="Mcdaniel S.F."/>
        </authorList>
    </citation>
    <scope>NUCLEOTIDE SEQUENCE</scope>
    <source>
        <strain evidence="1">R40</strain>
    </source>
</reference>